<evidence type="ECO:0000256" key="8">
    <source>
        <dbReference type="ARBA" id="ARBA00023204"/>
    </source>
</evidence>
<evidence type="ECO:0000259" key="12">
    <source>
        <dbReference type="SMART" id="SM00986"/>
    </source>
</evidence>
<comment type="caution">
    <text evidence="13">The sequence shown here is derived from an EMBL/GenBank/DDBJ whole genome shotgun (WGS) entry which is preliminary data.</text>
</comment>
<feature type="active site" description="Proton acceptor" evidence="9 10">
    <location>
        <position position="66"/>
    </location>
</feature>
<sequence length="226" mass="25883">MASKILDNDWAPLMEEEFKKPYYLRLREFLKKEYVDKTVYPPMHDIFNALKFTPYHHVKVVLLGQDPYHGPGQAHGLSFSVKPGVKIPPSLINIFKELRDDLGYPIPNNGCLVKWANEGVLLLNTVLTVRAGEAHSHRGKGWETFTDKVISLINEREKPVIFILWGRPAQEKIRLIDTTKHTIIKSPHPSPLSANRGFFGSRPFSQANQRLLELGEKPIDWQIPDL</sequence>
<dbReference type="InterPro" id="IPR005122">
    <property type="entry name" value="Uracil-DNA_glycosylase-like"/>
</dbReference>
<evidence type="ECO:0000256" key="10">
    <source>
        <dbReference type="PROSITE-ProRule" id="PRU10072"/>
    </source>
</evidence>
<dbReference type="CDD" id="cd10027">
    <property type="entry name" value="UDG-F1-like"/>
    <property type="match status" value="1"/>
</dbReference>
<evidence type="ECO:0000256" key="3">
    <source>
        <dbReference type="ARBA" id="ARBA00008184"/>
    </source>
</evidence>
<dbReference type="NCBIfam" id="NF003589">
    <property type="entry name" value="PRK05254.1-2"/>
    <property type="match status" value="1"/>
</dbReference>
<accession>A0ABQ4K9N1</accession>
<dbReference type="EC" id="3.2.2.27" evidence="4 9"/>
<comment type="similarity">
    <text evidence="3 9 11">Belongs to the uracil-DNA glycosylase (UDG) superfamily. UNG family.</text>
</comment>
<evidence type="ECO:0000256" key="6">
    <source>
        <dbReference type="ARBA" id="ARBA00022763"/>
    </source>
</evidence>
<dbReference type="SMART" id="SM00987">
    <property type="entry name" value="UreE_C"/>
    <property type="match status" value="1"/>
</dbReference>
<dbReference type="PANTHER" id="PTHR11264:SF0">
    <property type="entry name" value="URACIL-DNA GLYCOSYLASE"/>
    <property type="match status" value="1"/>
</dbReference>
<proteinExistence type="inferred from homology"/>
<evidence type="ECO:0000256" key="2">
    <source>
        <dbReference type="ARBA" id="ARBA00002631"/>
    </source>
</evidence>
<keyword evidence="9" id="KW-0963">Cytoplasm</keyword>
<dbReference type="PANTHER" id="PTHR11264">
    <property type="entry name" value="URACIL-DNA GLYCOSYLASE"/>
    <property type="match status" value="1"/>
</dbReference>
<name>A0ABQ4K9N1_9BACI</name>
<protein>
    <recommendedName>
        <fullName evidence="5 9">Uracil-DNA glycosylase</fullName>
        <shortName evidence="9">UDG</shortName>
        <ecNumber evidence="4 9">3.2.2.27</ecNumber>
    </recommendedName>
</protein>
<dbReference type="Proteomes" id="UP000680279">
    <property type="component" value="Unassembled WGS sequence"/>
</dbReference>
<dbReference type="EMBL" id="BOQT01000017">
    <property type="protein sequence ID" value="GIN22422.1"/>
    <property type="molecule type" value="Genomic_DNA"/>
</dbReference>
<comment type="subcellular location">
    <subcellularLocation>
        <location evidence="9">Cytoplasm</location>
    </subcellularLocation>
</comment>
<evidence type="ECO:0000256" key="4">
    <source>
        <dbReference type="ARBA" id="ARBA00012030"/>
    </source>
</evidence>
<evidence type="ECO:0000256" key="9">
    <source>
        <dbReference type="HAMAP-Rule" id="MF_00148"/>
    </source>
</evidence>
<dbReference type="PROSITE" id="PS00130">
    <property type="entry name" value="U_DNA_GLYCOSYLASE"/>
    <property type="match status" value="1"/>
</dbReference>
<keyword evidence="14" id="KW-1185">Reference proteome</keyword>
<evidence type="ECO:0000256" key="5">
    <source>
        <dbReference type="ARBA" id="ARBA00018429"/>
    </source>
</evidence>
<dbReference type="SUPFAM" id="SSF52141">
    <property type="entry name" value="Uracil-DNA glycosylase-like"/>
    <property type="match status" value="1"/>
</dbReference>
<reference evidence="13 14" key="1">
    <citation type="submission" date="2021-03" db="EMBL/GenBank/DDBJ databases">
        <title>Antimicrobial resistance genes in bacteria isolated from Japanese honey, and their potential for conferring macrolide and lincosamide resistance in the American foulbrood pathogen Paenibacillus larvae.</title>
        <authorList>
            <person name="Okamoto M."/>
            <person name="Kumagai M."/>
            <person name="Kanamori H."/>
            <person name="Takamatsu D."/>
        </authorList>
    </citation>
    <scope>NUCLEOTIDE SEQUENCE [LARGE SCALE GENOMIC DNA]</scope>
    <source>
        <strain evidence="13 14">J1TS3</strain>
    </source>
</reference>
<dbReference type="Gene3D" id="3.40.470.10">
    <property type="entry name" value="Uracil-DNA glycosylase-like domain"/>
    <property type="match status" value="1"/>
</dbReference>
<keyword evidence="7 9" id="KW-0378">Hydrolase</keyword>
<evidence type="ECO:0000313" key="14">
    <source>
        <dbReference type="Proteomes" id="UP000680279"/>
    </source>
</evidence>
<evidence type="ECO:0000256" key="11">
    <source>
        <dbReference type="RuleBase" id="RU003780"/>
    </source>
</evidence>
<evidence type="ECO:0000313" key="13">
    <source>
        <dbReference type="EMBL" id="GIN22422.1"/>
    </source>
</evidence>
<dbReference type="Pfam" id="PF03167">
    <property type="entry name" value="UDG"/>
    <property type="match status" value="1"/>
</dbReference>
<evidence type="ECO:0000256" key="7">
    <source>
        <dbReference type="ARBA" id="ARBA00022801"/>
    </source>
</evidence>
<dbReference type="InterPro" id="IPR018085">
    <property type="entry name" value="Ura-DNA_Glyclase_AS"/>
</dbReference>
<evidence type="ECO:0000256" key="1">
    <source>
        <dbReference type="ARBA" id="ARBA00001400"/>
    </source>
</evidence>
<dbReference type="NCBIfam" id="NF003588">
    <property type="entry name" value="PRK05254.1-1"/>
    <property type="match status" value="1"/>
</dbReference>
<dbReference type="InterPro" id="IPR036895">
    <property type="entry name" value="Uracil-DNA_glycosylase-like_sf"/>
</dbReference>
<gene>
    <name evidence="9 13" type="primary">ung</name>
    <name evidence="13" type="ORF">J1TS3_35560</name>
</gene>
<keyword evidence="6 9" id="KW-0227">DNA damage</keyword>
<keyword evidence="8 9" id="KW-0234">DNA repair</keyword>
<dbReference type="NCBIfam" id="NF003592">
    <property type="entry name" value="PRK05254.1-5"/>
    <property type="match status" value="1"/>
</dbReference>
<comment type="function">
    <text evidence="2 9 11">Excises uracil residues from the DNA which can arise as a result of misincorporation of dUMP residues by DNA polymerase or due to deamination of cytosine.</text>
</comment>
<dbReference type="HAMAP" id="MF_00148">
    <property type="entry name" value="UDG"/>
    <property type="match status" value="1"/>
</dbReference>
<feature type="domain" description="Uracil-DNA glycosylase-like" evidence="12">
    <location>
        <begin position="51"/>
        <end position="211"/>
    </location>
</feature>
<dbReference type="NCBIfam" id="NF003591">
    <property type="entry name" value="PRK05254.1-4"/>
    <property type="match status" value="1"/>
</dbReference>
<organism evidence="13 14">
    <name type="scientific">Siminovitchia fordii</name>
    <dbReference type="NCBI Taxonomy" id="254759"/>
    <lineage>
        <taxon>Bacteria</taxon>
        <taxon>Bacillati</taxon>
        <taxon>Bacillota</taxon>
        <taxon>Bacilli</taxon>
        <taxon>Bacillales</taxon>
        <taxon>Bacillaceae</taxon>
        <taxon>Siminovitchia</taxon>
    </lineage>
</organism>
<dbReference type="SMART" id="SM00986">
    <property type="entry name" value="UDG"/>
    <property type="match status" value="1"/>
</dbReference>
<dbReference type="InterPro" id="IPR002043">
    <property type="entry name" value="UDG_fam1"/>
</dbReference>
<comment type="catalytic activity">
    <reaction evidence="1 9 11">
        <text>Hydrolyzes single-stranded DNA or mismatched double-stranded DNA and polynucleotides, releasing free uracil.</text>
        <dbReference type="EC" id="3.2.2.27"/>
    </reaction>
</comment>
<dbReference type="NCBIfam" id="TIGR00628">
    <property type="entry name" value="ung"/>
    <property type="match status" value="1"/>
</dbReference>